<evidence type="ECO:0000256" key="4">
    <source>
        <dbReference type="ARBA" id="ARBA00022617"/>
    </source>
</evidence>
<keyword evidence="8" id="KW-0560">Oxidoreductase</keyword>
<proteinExistence type="inferred from homology"/>
<keyword evidence="4" id="KW-0349">Heme</keyword>
<evidence type="ECO:0000259" key="13">
    <source>
        <dbReference type="Pfam" id="PF00487"/>
    </source>
</evidence>
<organism evidence="14 15">
    <name type="scientific">Leucosporidium creatinivorum</name>
    <dbReference type="NCBI Taxonomy" id="106004"/>
    <lineage>
        <taxon>Eukaryota</taxon>
        <taxon>Fungi</taxon>
        <taxon>Dikarya</taxon>
        <taxon>Basidiomycota</taxon>
        <taxon>Pucciniomycotina</taxon>
        <taxon>Microbotryomycetes</taxon>
        <taxon>Leucosporidiales</taxon>
        <taxon>Leucosporidium</taxon>
    </lineage>
</organism>
<accession>A0A1Y2C5X7</accession>
<dbReference type="Proteomes" id="UP000193467">
    <property type="component" value="Unassembled WGS sequence"/>
</dbReference>
<keyword evidence="11 12" id="KW-0472">Membrane</keyword>
<keyword evidence="15" id="KW-1185">Reference proteome</keyword>
<evidence type="ECO:0000256" key="3">
    <source>
        <dbReference type="ARBA" id="ARBA00009295"/>
    </source>
</evidence>
<evidence type="ECO:0000256" key="8">
    <source>
        <dbReference type="ARBA" id="ARBA00023002"/>
    </source>
</evidence>
<evidence type="ECO:0000313" key="15">
    <source>
        <dbReference type="Proteomes" id="UP000193467"/>
    </source>
</evidence>
<comment type="pathway">
    <text evidence="2">Lipid metabolism.</text>
</comment>
<evidence type="ECO:0000256" key="12">
    <source>
        <dbReference type="SAM" id="Phobius"/>
    </source>
</evidence>
<dbReference type="GO" id="GO:0046872">
    <property type="term" value="F:metal ion binding"/>
    <property type="evidence" value="ECO:0007669"/>
    <property type="project" value="UniProtKB-KW"/>
</dbReference>
<comment type="similarity">
    <text evidence="3">Belongs to the fatty acid desaturase type 1 family.</text>
</comment>
<reference evidence="14 15" key="1">
    <citation type="submission" date="2016-07" db="EMBL/GenBank/DDBJ databases">
        <title>Pervasive Adenine N6-methylation of Active Genes in Fungi.</title>
        <authorList>
            <consortium name="DOE Joint Genome Institute"/>
            <person name="Mondo S.J."/>
            <person name="Dannebaum R.O."/>
            <person name="Kuo R.C."/>
            <person name="Labutti K."/>
            <person name="Haridas S."/>
            <person name="Kuo A."/>
            <person name="Salamov A."/>
            <person name="Ahrendt S.R."/>
            <person name="Lipzen A."/>
            <person name="Sullivan W."/>
            <person name="Andreopoulos W.B."/>
            <person name="Clum A."/>
            <person name="Lindquist E."/>
            <person name="Daum C."/>
            <person name="Ramamoorthy G.K."/>
            <person name="Gryganskyi A."/>
            <person name="Culley D."/>
            <person name="Magnuson J.K."/>
            <person name="James T.Y."/>
            <person name="O'Malley M.A."/>
            <person name="Stajich J.E."/>
            <person name="Spatafora J.W."/>
            <person name="Visel A."/>
            <person name="Grigoriev I.V."/>
        </authorList>
    </citation>
    <scope>NUCLEOTIDE SEQUENCE [LARGE SCALE GENOMIC DNA]</scope>
    <source>
        <strain evidence="14 15">62-1032</strain>
    </source>
</reference>
<dbReference type="EMBL" id="MCGR01000132">
    <property type="protein sequence ID" value="ORY42441.1"/>
    <property type="molecule type" value="Genomic_DNA"/>
</dbReference>
<evidence type="ECO:0000256" key="7">
    <source>
        <dbReference type="ARBA" id="ARBA00022989"/>
    </source>
</evidence>
<evidence type="ECO:0000313" key="14">
    <source>
        <dbReference type="EMBL" id="ORY42441.1"/>
    </source>
</evidence>
<evidence type="ECO:0000256" key="9">
    <source>
        <dbReference type="ARBA" id="ARBA00023004"/>
    </source>
</evidence>
<evidence type="ECO:0000256" key="10">
    <source>
        <dbReference type="ARBA" id="ARBA00023098"/>
    </source>
</evidence>
<dbReference type="AlphaFoldDB" id="A0A1Y2C5X7"/>
<keyword evidence="6" id="KW-0479">Metal-binding</keyword>
<feature type="domain" description="Fatty acid desaturase" evidence="13">
    <location>
        <begin position="8"/>
        <end position="104"/>
    </location>
</feature>
<protein>
    <recommendedName>
        <fullName evidence="13">Fatty acid desaturase domain-containing protein</fullName>
    </recommendedName>
</protein>
<evidence type="ECO:0000256" key="11">
    <source>
        <dbReference type="ARBA" id="ARBA00023136"/>
    </source>
</evidence>
<dbReference type="PANTHER" id="PTHR19353">
    <property type="entry name" value="FATTY ACID DESATURASE 2"/>
    <property type="match status" value="1"/>
</dbReference>
<dbReference type="InParanoid" id="A0A1Y2C5X7"/>
<dbReference type="PANTHER" id="PTHR19353:SF30">
    <property type="entry name" value="DELTA 8-(E)-SPHINGOLIPID DESATURASE"/>
    <property type="match status" value="1"/>
</dbReference>
<dbReference type="STRING" id="106004.A0A1Y2C5X7"/>
<evidence type="ECO:0000256" key="1">
    <source>
        <dbReference type="ARBA" id="ARBA00004141"/>
    </source>
</evidence>
<keyword evidence="10" id="KW-0443">Lipid metabolism</keyword>
<comment type="subcellular location">
    <subcellularLocation>
        <location evidence="1">Membrane</location>
        <topology evidence="1">Multi-pass membrane protein</topology>
    </subcellularLocation>
</comment>
<dbReference type="GO" id="GO:0006629">
    <property type="term" value="P:lipid metabolic process"/>
    <property type="evidence" value="ECO:0007669"/>
    <property type="project" value="UniProtKB-KW"/>
</dbReference>
<keyword evidence="7 12" id="KW-1133">Transmembrane helix</keyword>
<feature type="transmembrane region" description="Helical" evidence="12">
    <location>
        <begin position="12"/>
        <end position="31"/>
    </location>
</feature>
<comment type="caution">
    <text evidence="14">The sequence shown here is derived from an EMBL/GenBank/DDBJ whole genome shotgun (WGS) entry which is preliminary data.</text>
</comment>
<keyword evidence="9" id="KW-0408">Iron</keyword>
<dbReference type="InterPro" id="IPR005804">
    <property type="entry name" value="FA_desaturase_dom"/>
</dbReference>
<dbReference type="GO" id="GO:0016020">
    <property type="term" value="C:membrane"/>
    <property type="evidence" value="ECO:0007669"/>
    <property type="project" value="UniProtKB-SubCell"/>
</dbReference>
<evidence type="ECO:0000256" key="5">
    <source>
        <dbReference type="ARBA" id="ARBA00022692"/>
    </source>
</evidence>
<evidence type="ECO:0000256" key="2">
    <source>
        <dbReference type="ARBA" id="ARBA00005189"/>
    </source>
</evidence>
<dbReference type="Pfam" id="PF00487">
    <property type="entry name" value="FA_desaturase"/>
    <property type="match status" value="1"/>
</dbReference>
<name>A0A1Y2C5X7_9BASI</name>
<dbReference type="OrthoDB" id="260091at2759"/>
<sequence>MGSGLDGWINRLMFVFIMLCAVCPIHVQIVLSHSAQDSTDMGVYECFVARQFRTTMDIACPSYLDFIHGGLHMQLVHHLFPRLPRPNLRRATVIVKKWAKENNIEFLEKDFTAGRGQMLTMLEEIAGQARAFNAKVAELASGECEMEI</sequence>
<gene>
    <name evidence="14" type="ORF">BCR35DRAFT_336393</name>
</gene>
<keyword evidence="5 12" id="KW-0812">Transmembrane</keyword>
<dbReference type="InterPro" id="IPR012171">
    <property type="entry name" value="Fatty_acid_desaturase"/>
</dbReference>
<evidence type="ECO:0000256" key="6">
    <source>
        <dbReference type="ARBA" id="ARBA00022723"/>
    </source>
</evidence>
<dbReference type="GO" id="GO:0016717">
    <property type="term" value="F:oxidoreductase activity, acting on paired donors, with oxidation of a pair of donors resulting in the reduction of molecular oxygen to two molecules of water"/>
    <property type="evidence" value="ECO:0007669"/>
    <property type="project" value="TreeGrafter"/>
</dbReference>